<sequence>MKFIFEVRVKPGYTVEEYAEAWVRASEVIQQTPGALGTRLHRKIGEPDVLLAIASWESKAARDAKNDKRNEMVKAILEKHARNCDIRLLGEFDEPEWVVLPGEQGQQV</sequence>
<reference evidence="2" key="1">
    <citation type="journal article" date="2015" name="Nature">
        <title>Complex archaea that bridge the gap between prokaryotes and eukaryotes.</title>
        <authorList>
            <person name="Spang A."/>
            <person name="Saw J.H."/>
            <person name="Jorgensen S.L."/>
            <person name="Zaremba-Niedzwiedzka K."/>
            <person name="Martijn J."/>
            <person name="Lind A.E."/>
            <person name="van Eijk R."/>
            <person name="Schleper C."/>
            <person name="Guy L."/>
            <person name="Ettema T.J."/>
        </authorList>
    </citation>
    <scope>NUCLEOTIDE SEQUENCE</scope>
</reference>
<name>A0A0F9W060_9ZZZZ</name>
<comment type="caution">
    <text evidence="2">The sequence shown here is derived from an EMBL/GenBank/DDBJ whole genome shotgun (WGS) entry which is preliminary data.</text>
</comment>
<dbReference type="EMBL" id="LAZR01000006">
    <property type="protein sequence ID" value="KKO09720.1"/>
    <property type="molecule type" value="Genomic_DNA"/>
</dbReference>
<evidence type="ECO:0000313" key="2">
    <source>
        <dbReference type="EMBL" id="KKO09720.1"/>
    </source>
</evidence>
<feature type="domain" description="ABM" evidence="1">
    <location>
        <begin position="4"/>
        <end position="64"/>
    </location>
</feature>
<dbReference type="SUPFAM" id="SSF54909">
    <property type="entry name" value="Dimeric alpha+beta barrel"/>
    <property type="match status" value="1"/>
</dbReference>
<evidence type="ECO:0000259" key="1">
    <source>
        <dbReference type="Pfam" id="PF03992"/>
    </source>
</evidence>
<dbReference type="AlphaFoldDB" id="A0A0F9W060"/>
<dbReference type="InterPro" id="IPR007138">
    <property type="entry name" value="ABM_dom"/>
</dbReference>
<accession>A0A0F9W060</accession>
<dbReference type="Pfam" id="PF03992">
    <property type="entry name" value="ABM"/>
    <property type="match status" value="1"/>
</dbReference>
<organism evidence="2">
    <name type="scientific">marine sediment metagenome</name>
    <dbReference type="NCBI Taxonomy" id="412755"/>
    <lineage>
        <taxon>unclassified sequences</taxon>
        <taxon>metagenomes</taxon>
        <taxon>ecological metagenomes</taxon>
    </lineage>
</organism>
<proteinExistence type="predicted"/>
<protein>
    <recommendedName>
        <fullName evidence="1">ABM domain-containing protein</fullName>
    </recommendedName>
</protein>
<gene>
    <name evidence="2" type="ORF">LCGC14_0032150</name>
</gene>
<dbReference type="Gene3D" id="3.30.70.100">
    <property type="match status" value="1"/>
</dbReference>
<dbReference type="InterPro" id="IPR011008">
    <property type="entry name" value="Dimeric_a/b-barrel"/>
</dbReference>